<sequence length="292" mass="30448">MVERRGQDGATGAPGALALLALVLVLGGWLLAASRQGDVQLDGAGSLTWLPALAPASWVLYPLAVLFLLGGYTAVRSQAHAQGAPYGAWLRGWLGRAARPVLALLVAWAASAVSLVTIGADGGTVHTLLTMVVAPLWFLPVLGVLIAITPLTARLNPLWPLAVVLHADLYRSGHESTPEWLSWTNVLAVWLVPYCLGASWAHGAFARARTAAALLAVGAAGFTGLVLWAGASPTEPPGLQPPSLTVVFLGLAQCGGALLLRGPLRRWLARPAGARRWPWRGAGGAPLHRSTV</sequence>
<evidence type="ECO:0000313" key="3">
    <source>
        <dbReference type="Proteomes" id="UP001156389"/>
    </source>
</evidence>
<dbReference type="RefSeq" id="WP_260216732.1">
    <property type="nucleotide sequence ID" value="NZ_JAJAGO010000003.1"/>
</dbReference>
<protein>
    <recommendedName>
        <fullName evidence="4">Integral membrane protein</fullName>
    </recommendedName>
</protein>
<feature type="transmembrane region" description="Helical" evidence="1">
    <location>
        <begin position="212"/>
        <end position="231"/>
    </location>
</feature>
<comment type="caution">
    <text evidence="2">The sequence shown here is derived from an EMBL/GenBank/DDBJ whole genome shotgun (WGS) entry which is preliminary data.</text>
</comment>
<evidence type="ECO:0008006" key="4">
    <source>
        <dbReference type="Google" id="ProtNLM"/>
    </source>
</evidence>
<keyword evidence="1" id="KW-0812">Transmembrane</keyword>
<evidence type="ECO:0000256" key="1">
    <source>
        <dbReference type="SAM" id="Phobius"/>
    </source>
</evidence>
<organism evidence="2 3">
    <name type="scientific">Streptomyces gossypii</name>
    <dbReference type="NCBI Taxonomy" id="2883101"/>
    <lineage>
        <taxon>Bacteria</taxon>
        <taxon>Bacillati</taxon>
        <taxon>Actinomycetota</taxon>
        <taxon>Actinomycetes</taxon>
        <taxon>Kitasatosporales</taxon>
        <taxon>Streptomycetaceae</taxon>
        <taxon>Streptomyces</taxon>
    </lineage>
</organism>
<dbReference type="Proteomes" id="UP001156389">
    <property type="component" value="Unassembled WGS sequence"/>
</dbReference>
<feature type="transmembrane region" description="Helical" evidence="1">
    <location>
        <begin position="101"/>
        <end position="120"/>
    </location>
</feature>
<feature type="transmembrane region" description="Helical" evidence="1">
    <location>
        <begin position="12"/>
        <end position="32"/>
    </location>
</feature>
<reference evidence="2 3" key="1">
    <citation type="submission" date="2021-10" db="EMBL/GenBank/DDBJ databases">
        <title>Streptomyces gossypii sp. nov., isolated from soil collected from cotton field.</title>
        <authorList>
            <person name="Ge X."/>
            <person name="Chen X."/>
            <person name="Liu W."/>
        </authorList>
    </citation>
    <scope>NUCLEOTIDE SEQUENCE [LARGE SCALE GENOMIC DNA]</scope>
    <source>
        <strain evidence="2 3">N2-109</strain>
    </source>
</reference>
<evidence type="ECO:0000313" key="2">
    <source>
        <dbReference type="EMBL" id="MCT2589730.1"/>
    </source>
</evidence>
<keyword evidence="1" id="KW-0472">Membrane</keyword>
<keyword evidence="1" id="KW-1133">Transmembrane helix</keyword>
<keyword evidence="3" id="KW-1185">Reference proteome</keyword>
<dbReference type="EMBL" id="JAJAGO010000003">
    <property type="protein sequence ID" value="MCT2589730.1"/>
    <property type="molecule type" value="Genomic_DNA"/>
</dbReference>
<proteinExistence type="predicted"/>
<feature type="transmembrane region" description="Helical" evidence="1">
    <location>
        <begin position="126"/>
        <end position="148"/>
    </location>
</feature>
<feature type="transmembrane region" description="Helical" evidence="1">
    <location>
        <begin position="243"/>
        <end position="260"/>
    </location>
</feature>
<gene>
    <name evidence="2" type="ORF">LHJ74_07320</name>
</gene>
<accession>A0ABT2JPD5</accession>
<name>A0ABT2JPD5_9ACTN</name>
<feature type="transmembrane region" description="Helical" evidence="1">
    <location>
        <begin position="52"/>
        <end position="75"/>
    </location>
</feature>